<accession>A0ABP8J539</accession>
<organism evidence="1 2">
    <name type="scientific">Hymenobacter koreensis</name>
    <dbReference type="NCBI Taxonomy" id="1084523"/>
    <lineage>
        <taxon>Bacteria</taxon>
        <taxon>Pseudomonadati</taxon>
        <taxon>Bacteroidota</taxon>
        <taxon>Cytophagia</taxon>
        <taxon>Cytophagales</taxon>
        <taxon>Hymenobacteraceae</taxon>
        <taxon>Hymenobacter</taxon>
    </lineage>
</organism>
<protein>
    <submittedName>
        <fullName evidence="1">Uncharacterized protein</fullName>
    </submittedName>
</protein>
<dbReference type="RefSeq" id="WP_345225272.1">
    <property type="nucleotide sequence ID" value="NZ_BAABHA010000010.1"/>
</dbReference>
<dbReference type="EMBL" id="BAABHA010000010">
    <property type="protein sequence ID" value="GAA4385180.1"/>
    <property type="molecule type" value="Genomic_DNA"/>
</dbReference>
<name>A0ABP8J539_9BACT</name>
<sequence length="135" mass="15076">MLRRFAALGLLLPALSGCLSLQSDEEKEAEAEKKVLARHDELMARMDELYTLRQQLNQAADTVAAGRQRRALLRADGAMMNWMHQYRKPADSVSHARTLAYFSRQQHHIDSVGVLMQQSIDSARALLPAVAPAAH</sequence>
<comment type="caution">
    <text evidence="1">The sequence shown here is derived from an EMBL/GenBank/DDBJ whole genome shotgun (WGS) entry which is preliminary data.</text>
</comment>
<evidence type="ECO:0000313" key="1">
    <source>
        <dbReference type="EMBL" id="GAA4385180.1"/>
    </source>
</evidence>
<dbReference type="PROSITE" id="PS51257">
    <property type="entry name" value="PROKAR_LIPOPROTEIN"/>
    <property type="match status" value="1"/>
</dbReference>
<proteinExistence type="predicted"/>
<keyword evidence="2" id="KW-1185">Reference proteome</keyword>
<gene>
    <name evidence="1" type="ORF">GCM10023186_28290</name>
</gene>
<evidence type="ECO:0000313" key="2">
    <source>
        <dbReference type="Proteomes" id="UP001500454"/>
    </source>
</evidence>
<reference evidence="2" key="1">
    <citation type="journal article" date="2019" name="Int. J. Syst. Evol. Microbiol.">
        <title>The Global Catalogue of Microorganisms (GCM) 10K type strain sequencing project: providing services to taxonomists for standard genome sequencing and annotation.</title>
        <authorList>
            <consortium name="The Broad Institute Genomics Platform"/>
            <consortium name="The Broad Institute Genome Sequencing Center for Infectious Disease"/>
            <person name="Wu L."/>
            <person name="Ma J."/>
        </authorList>
    </citation>
    <scope>NUCLEOTIDE SEQUENCE [LARGE SCALE GENOMIC DNA]</scope>
    <source>
        <strain evidence="2">JCM 17924</strain>
    </source>
</reference>
<dbReference type="Proteomes" id="UP001500454">
    <property type="component" value="Unassembled WGS sequence"/>
</dbReference>